<evidence type="ECO:0000256" key="3">
    <source>
        <dbReference type="ARBA" id="ARBA00012438"/>
    </source>
</evidence>
<dbReference type="CDD" id="cd00088">
    <property type="entry name" value="HPT"/>
    <property type="match status" value="1"/>
</dbReference>
<dbReference type="NCBIfam" id="TIGR00229">
    <property type="entry name" value="sensory_box"/>
    <property type="match status" value="1"/>
</dbReference>
<dbReference type="SMART" id="SM00448">
    <property type="entry name" value="REC"/>
    <property type="match status" value="1"/>
</dbReference>
<dbReference type="SUPFAM" id="SSF52172">
    <property type="entry name" value="CheY-like"/>
    <property type="match status" value="1"/>
</dbReference>
<dbReference type="Proteomes" id="UP000663444">
    <property type="component" value="Chromosome"/>
</dbReference>
<evidence type="ECO:0000256" key="8">
    <source>
        <dbReference type="ARBA" id="ARBA00022777"/>
    </source>
</evidence>
<evidence type="ECO:0000256" key="16">
    <source>
        <dbReference type="PROSITE-ProRule" id="PRU00169"/>
    </source>
</evidence>
<dbReference type="SUPFAM" id="SSF55785">
    <property type="entry name" value="PYP-like sensor domain (PAS domain)"/>
    <property type="match status" value="1"/>
</dbReference>
<dbReference type="PROSITE" id="PS50109">
    <property type="entry name" value="HIS_KIN"/>
    <property type="match status" value="1"/>
</dbReference>
<dbReference type="Pfam" id="PF13426">
    <property type="entry name" value="PAS_9"/>
    <property type="match status" value="1"/>
</dbReference>
<evidence type="ECO:0000256" key="15">
    <source>
        <dbReference type="PROSITE-ProRule" id="PRU00110"/>
    </source>
</evidence>
<feature type="transmembrane region" description="Helical" evidence="18">
    <location>
        <begin position="146"/>
        <end position="171"/>
    </location>
</feature>
<dbReference type="CDD" id="cd00130">
    <property type="entry name" value="PAS"/>
    <property type="match status" value="1"/>
</dbReference>
<dbReference type="Gene3D" id="1.10.287.130">
    <property type="match status" value="1"/>
</dbReference>
<evidence type="ECO:0000259" key="19">
    <source>
        <dbReference type="PROSITE" id="PS50109"/>
    </source>
</evidence>
<keyword evidence="17" id="KW-0175">Coiled coil</keyword>
<evidence type="ECO:0000256" key="9">
    <source>
        <dbReference type="ARBA" id="ARBA00022840"/>
    </source>
</evidence>
<dbReference type="PROSITE" id="PS50110">
    <property type="entry name" value="RESPONSE_REGULATORY"/>
    <property type="match status" value="1"/>
</dbReference>
<keyword evidence="10 18" id="KW-1133">Transmembrane helix</keyword>
<keyword evidence="4 16" id="KW-0597">Phosphoprotein</keyword>
<accession>A0A974PWM1</accession>
<dbReference type="Pfam" id="PF02518">
    <property type="entry name" value="HATPase_c"/>
    <property type="match status" value="1"/>
</dbReference>
<dbReference type="KEGG" id="ares:IWH25_12455"/>
<dbReference type="SMART" id="SM00091">
    <property type="entry name" value="PAS"/>
    <property type="match status" value="1"/>
</dbReference>
<dbReference type="InterPro" id="IPR036097">
    <property type="entry name" value="HisK_dim/P_sf"/>
</dbReference>
<evidence type="ECO:0000256" key="6">
    <source>
        <dbReference type="ARBA" id="ARBA00022692"/>
    </source>
</evidence>
<dbReference type="SUPFAM" id="SSF55874">
    <property type="entry name" value="ATPase domain of HSP90 chaperone/DNA topoisomerase II/histidine kinase"/>
    <property type="match status" value="1"/>
</dbReference>
<keyword evidence="11" id="KW-0902">Two-component regulatory system</keyword>
<feature type="domain" description="Histidine kinase" evidence="19">
    <location>
        <begin position="392"/>
        <end position="613"/>
    </location>
</feature>
<dbReference type="InterPro" id="IPR035965">
    <property type="entry name" value="PAS-like_dom_sf"/>
</dbReference>
<dbReference type="Gene3D" id="6.10.340.10">
    <property type="match status" value="1"/>
</dbReference>
<evidence type="ECO:0000256" key="14">
    <source>
        <dbReference type="ARBA" id="ARBA00070152"/>
    </source>
</evidence>
<evidence type="ECO:0000313" key="24">
    <source>
        <dbReference type="Proteomes" id="UP000663444"/>
    </source>
</evidence>
<evidence type="ECO:0000256" key="11">
    <source>
        <dbReference type="ARBA" id="ARBA00023012"/>
    </source>
</evidence>
<gene>
    <name evidence="23" type="ORF">IWH25_12455</name>
</gene>
<dbReference type="GO" id="GO:0005524">
    <property type="term" value="F:ATP binding"/>
    <property type="evidence" value="ECO:0007669"/>
    <property type="project" value="UniProtKB-KW"/>
</dbReference>
<dbReference type="InterPro" id="IPR001789">
    <property type="entry name" value="Sig_transdc_resp-reg_receiver"/>
</dbReference>
<evidence type="ECO:0000256" key="7">
    <source>
        <dbReference type="ARBA" id="ARBA00022741"/>
    </source>
</evidence>
<reference evidence="23" key="1">
    <citation type="submission" date="2020-11" db="EMBL/GenBank/DDBJ databases">
        <title>Azospira restricta DSM 18626 genome sequence.</title>
        <authorList>
            <person name="Moe W.M."/>
        </authorList>
    </citation>
    <scope>NUCLEOTIDE SEQUENCE</scope>
    <source>
        <strain evidence="23">DSM 18626</strain>
    </source>
</reference>
<dbReference type="Pfam" id="PF01627">
    <property type="entry name" value="Hpt"/>
    <property type="match status" value="1"/>
</dbReference>
<evidence type="ECO:0000256" key="13">
    <source>
        <dbReference type="ARBA" id="ARBA00058004"/>
    </source>
</evidence>
<dbReference type="GO" id="GO:0005886">
    <property type="term" value="C:plasma membrane"/>
    <property type="evidence" value="ECO:0007669"/>
    <property type="project" value="UniProtKB-SubCell"/>
</dbReference>
<dbReference type="PANTHER" id="PTHR45339">
    <property type="entry name" value="HYBRID SIGNAL TRANSDUCTION HISTIDINE KINASE J"/>
    <property type="match status" value="1"/>
</dbReference>
<comment type="catalytic activity">
    <reaction evidence="1">
        <text>ATP + protein L-histidine = ADP + protein N-phospho-L-histidine.</text>
        <dbReference type="EC" id="2.7.13.3"/>
    </reaction>
</comment>
<keyword evidence="7" id="KW-0547">Nucleotide-binding</keyword>
<dbReference type="SMART" id="SM00387">
    <property type="entry name" value="HATPase_c"/>
    <property type="match status" value="1"/>
</dbReference>
<dbReference type="Gene3D" id="1.20.120.160">
    <property type="entry name" value="HPT domain"/>
    <property type="match status" value="1"/>
</dbReference>
<dbReference type="CDD" id="cd16922">
    <property type="entry name" value="HATPase_EvgS-ArcB-TorS-like"/>
    <property type="match status" value="1"/>
</dbReference>
<dbReference type="Gene3D" id="3.30.450.20">
    <property type="entry name" value="PAS domain"/>
    <property type="match status" value="1"/>
</dbReference>
<dbReference type="CDD" id="cd17546">
    <property type="entry name" value="REC_hyHK_CKI1_RcsC-like"/>
    <property type="match status" value="1"/>
</dbReference>
<comment type="function">
    <text evidence="13">Member of the two-component regulatory system BvgS/BvgA. Phosphorylates BvgA via a four-step phosphorelay in response to environmental signals.</text>
</comment>
<proteinExistence type="predicted"/>
<sequence length="892" mass="96050">MKLPSSGGLRLRILAALVLSVWLVFGSYAATTSAYRLDQAEAALRERVGRLATLLAASLASPMREANRAAVIGTVKAADVDDDLVYVGVTDLDGVEVASAGSARYNPAEVIVVSRRIVVGDGTQALDVGRLDLVHSRASLIEERRLLILNTLAASGLLALVIGFVIFLVFLRIGRHFNDILGALDQLERGDTNIRLSGLGRRDEIGRLAHALHRFRDAIVNRRLAEDETRALLAEKNAVLNNALVGILVTHQRLIVSCNSRLEKIFGYAPGELNGQSARILFDSDEIYHTVGLEVRHAFARGDSYARELSMIRKNGTLFPAVMTGRANDPAQPDGTRTWIIADITERRQAEEEVARYRQHLESLVAERTAELVRAREEAVRANQAKGSFLAAMSHEIRTPMNAIIGLSALAMKSGLTPRQREYVRKINVSARLLLGIINDILDISKIDSGRLQLEETGFDLHQVMDNVASVANQLAAEKGLQLSFASEPGVPRYLVGDPLRLSQILTNLVGNAIKFTTQGSVAVRCAGTAVDGGVVKLRFSVADTGIGMSREQRERLFQPFAQADSSTARKYGGTGLGLAIARQLVSMMGGRIWAASVPGEGSTFSFSVPLTVAGDELRDRLAAFVPGAAAADWVLPSGLRVLLAEDNRFNQEIVLEILRGAGVFAEVVENGREALRRLGEKDFDLVLMDIMMPEMDGIEATRIIRAEPRWRTLPIVALTANAGHEDRERCLAAGIDEVLTKPFEPADLFRVVQRFALAGGGRSAPASQPPADAAGNGDSLPELPGIDVAVLLQRMKGRAASCRRLLRLFREQYAEAAANLDGLLAADDLVALGRFAHTLKGAAASLGADPLREAAAALDEACRAGDRARAAASVAAVSRELGRVLPPLAAV</sequence>
<dbReference type="InterPro" id="IPR011006">
    <property type="entry name" value="CheY-like_superfamily"/>
</dbReference>
<dbReference type="RefSeq" id="WP_203386114.1">
    <property type="nucleotide sequence ID" value="NZ_CP064781.1"/>
</dbReference>
<evidence type="ECO:0000256" key="5">
    <source>
        <dbReference type="ARBA" id="ARBA00022679"/>
    </source>
</evidence>
<dbReference type="InterPro" id="IPR004358">
    <property type="entry name" value="Sig_transdc_His_kin-like_C"/>
</dbReference>
<keyword evidence="6 18" id="KW-0812">Transmembrane</keyword>
<dbReference type="CDD" id="cd06225">
    <property type="entry name" value="HAMP"/>
    <property type="match status" value="1"/>
</dbReference>
<dbReference type="AlphaFoldDB" id="A0A974PWM1"/>
<feature type="modified residue" description="Phosphohistidine" evidence="15">
    <location>
        <position position="838"/>
    </location>
</feature>
<evidence type="ECO:0000256" key="12">
    <source>
        <dbReference type="ARBA" id="ARBA00023136"/>
    </source>
</evidence>
<evidence type="ECO:0000256" key="18">
    <source>
        <dbReference type="SAM" id="Phobius"/>
    </source>
</evidence>
<feature type="domain" description="HPt" evidence="22">
    <location>
        <begin position="799"/>
        <end position="892"/>
    </location>
</feature>
<protein>
    <recommendedName>
        <fullName evidence="14">Virulence sensor protein BvgS</fullName>
        <ecNumber evidence="3">2.7.13.3</ecNumber>
    </recommendedName>
</protein>
<dbReference type="InterPro" id="IPR003594">
    <property type="entry name" value="HATPase_dom"/>
</dbReference>
<dbReference type="InterPro" id="IPR003661">
    <property type="entry name" value="HisK_dim/P_dom"/>
</dbReference>
<evidence type="ECO:0000259" key="21">
    <source>
        <dbReference type="PROSITE" id="PS50885"/>
    </source>
</evidence>
<keyword evidence="8" id="KW-0418">Kinase</keyword>
<feature type="domain" description="HAMP" evidence="21">
    <location>
        <begin position="171"/>
        <end position="224"/>
    </location>
</feature>
<dbReference type="InterPro" id="IPR003660">
    <property type="entry name" value="HAMP_dom"/>
</dbReference>
<dbReference type="PROSITE" id="PS50885">
    <property type="entry name" value="HAMP"/>
    <property type="match status" value="1"/>
</dbReference>
<feature type="coiled-coil region" evidence="17">
    <location>
        <begin position="347"/>
        <end position="378"/>
    </location>
</feature>
<keyword evidence="5" id="KW-0808">Transferase</keyword>
<dbReference type="EC" id="2.7.13.3" evidence="3"/>
<evidence type="ECO:0000256" key="4">
    <source>
        <dbReference type="ARBA" id="ARBA00022553"/>
    </source>
</evidence>
<dbReference type="PANTHER" id="PTHR45339:SF3">
    <property type="entry name" value="HISTIDINE KINASE"/>
    <property type="match status" value="1"/>
</dbReference>
<dbReference type="SMART" id="SM00304">
    <property type="entry name" value="HAMP"/>
    <property type="match status" value="1"/>
</dbReference>
<dbReference type="Pfam" id="PF00672">
    <property type="entry name" value="HAMP"/>
    <property type="match status" value="1"/>
</dbReference>
<dbReference type="Pfam" id="PF00072">
    <property type="entry name" value="Response_reg"/>
    <property type="match status" value="1"/>
</dbReference>
<evidence type="ECO:0000256" key="17">
    <source>
        <dbReference type="SAM" id="Coils"/>
    </source>
</evidence>
<keyword evidence="12 18" id="KW-0472">Membrane</keyword>
<dbReference type="SUPFAM" id="SSF47384">
    <property type="entry name" value="Homodimeric domain of signal transducing histidine kinase"/>
    <property type="match status" value="1"/>
</dbReference>
<name>A0A974PWM1_9RHOO</name>
<dbReference type="InterPro" id="IPR005467">
    <property type="entry name" value="His_kinase_dom"/>
</dbReference>
<dbReference type="CDD" id="cd00082">
    <property type="entry name" value="HisKA"/>
    <property type="match status" value="1"/>
</dbReference>
<dbReference type="Pfam" id="PF00512">
    <property type="entry name" value="HisKA"/>
    <property type="match status" value="1"/>
</dbReference>
<evidence type="ECO:0000256" key="2">
    <source>
        <dbReference type="ARBA" id="ARBA00004370"/>
    </source>
</evidence>
<evidence type="ECO:0000256" key="1">
    <source>
        <dbReference type="ARBA" id="ARBA00000085"/>
    </source>
</evidence>
<comment type="subcellular location">
    <subcellularLocation>
        <location evidence="2">Membrane</location>
    </subcellularLocation>
</comment>
<dbReference type="FunFam" id="1.10.287.130:FF:000004">
    <property type="entry name" value="Ethylene receptor 1"/>
    <property type="match status" value="1"/>
</dbReference>
<dbReference type="SMART" id="SM00388">
    <property type="entry name" value="HisKA"/>
    <property type="match status" value="1"/>
</dbReference>
<evidence type="ECO:0000259" key="22">
    <source>
        <dbReference type="PROSITE" id="PS50894"/>
    </source>
</evidence>
<evidence type="ECO:0000313" key="23">
    <source>
        <dbReference type="EMBL" id="QRJ62584.1"/>
    </source>
</evidence>
<dbReference type="EMBL" id="CP064781">
    <property type="protein sequence ID" value="QRJ62584.1"/>
    <property type="molecule type" value="Genomic_DNA"/>
</dbReference>
<dbReference type="PRINTS" id="PR00344">
    <property type="entry name" value="BCTRLSENSOR"/>
</dbReference>
<dbReference type="InterPro" id="IPR036890">
    <property type="entry name" value="HATPase_C_sf"/>
</dbReference>
<keyword evidence="9" id="KW-0067">ATP-binding</keyword>
<evidence type="ECO:0000259" key="20">
    <source>
        <dbReference type="PROSITE" id="PS50110"/>
    </source>
</evidence>
<dbReference type="Gene3D" id="3.30.565.10">
    <property type="entry name" value="Histidine kinase-like ATPase, C-terminal domain"/>
    <property type="match status" value="1"/>
</dbReference>
<feature type="domain" description="Response regulatory" evidence="20">
    <location>
        <begin position="641"/>
        <end position="757"/>
    </location>
</feature>
<organism evidence="23 24">
    <name type="scientific">Azospira restricta</name>
    <dbReference type="NCBI Taxonomy" id="404405"/>
    <lineage>
        <taxon>Bacteria</taxon>
        <taxon>Pseudomonadati</taxon>
        <taxon>Pseudomonadota</taxon>
        <taxon>Betaproteobacteria</taxon>
        <taxon>Rhodocyclales</taxon>
        <taxon>Rhodocyclaceae</taxon>
        <taxon>Azospira</taxon>
    </lineage>
</organism>
<keyword evidence="24" id="KW-1185">Reference proteome</keyword>
<dbReference type="FunFam" id="3.30.565.10:FF:000010">
    <property type="entry name" value="Sensor histidine kinase RcsC"/>
    <property type="match status" value="1"/>
</dbReference>
<dbReference type="Gene3D" id="3.40.50.2300">
    <property type="match status" value="1"/>
</dbReference>
<dbReference type="PROSITE" id="PS50894">
    <property type="entry name" value="HPT"/>
    <property type="match status" value="1"/>
</dbReference>
<dbReference type="SUPFAM" id="SSF47226">
    <property type="entry name" value="Histidine-containing phosphotransfer domain, HPT domain"/>
    <property type="match status" value="1"/>
</dbReference>
<dbReference type="SUPFAM" id="SSF158472">
    <property type="entry name" value="HAMP domain-like"/>
    <property type="match status" value="1"/>
</dbReference>
<evidence type="ECO:0000256" key="10">
    <source>
        <dbReference type="ARBA" id="ARBA00022989"/>
    </source>
</evidence>
<dbReference type="InterPro" id="IPR036641">
    <property type="entry name" value="HPT_dom_sf"/>
</dbReference>
<feature type="modified residue" description="4-aspartylphosphate" evidence="16">
    <location>
        <position position="690"/>
    </location>
</feature>
<dbReference type="InterPro" id="IPR000014">
    <property type="entry name" value="PAS"/>
</dbReference>
<dbReference type="GO" id="GO:0000155">
    <property type="term" value="F:phosphorelay sensor kinase activity"/>
    <property type="evidence" value="ECO:0007669"/>
    <property type="project" value="InterPro"/>
</dbReference>
<dbReference type="InterPro" id="IPR008207">
    <property type="entry name" value="Sig_transdc_His_kin_Hpt_dom"/>
</dbReference>